<dbReference type="PANTHER" id="PTHR45945:SF1">
    <property type="entry name" value="REGULATOR OF G-PROTEIN SIGNALING 12"/>
    <property type="match status" value="1"/>
</dbReference>
<dbReference type="Gene3D" id="1.10.196.10">
    <property type="match status" value="1"/>
</dbReference>
<dbReference type="GO" id="GO:0007165">
    <property type="term" value="P:signal transduction"/>
    <property type="evidence" value="ECO:0007669"/>
    <property type="project" value="InterPro"/>
</dbReference>
<name>A0AAV6FEM1_9TELE</name>
<evidence type="ECO:0008006" key="10">
    <source>
        <dbReference type="Google" id="ProtNLM"/>
    </source>
</evidence>
<gene>
    <name evidence="8" type="ORF">AALO_G00301650</name>
</gene>
<dbReference type="SUPFAM" id="SSF54236">
    <property type="entry name" value="Ubiquitin-like"/>
    <property type="match status" value="2"/>
</dbReference>
<feature type="region of interest" description="Disordered" evidence="5">
    <location>
        <begin position="583"/>
        <end position="808"/>
    </location>
</feature>
<dbReference type="PRINTS" id="PR01301">
    <property type="entry name" value="RGSPROTEIN"/>
</dbReference>
<feature type="compositionally biased region" description="Pro residues" evidence="5">
    <location>
        <begin position="737"/>
        <end position="748"/>
    </location>
</feature>
<dbReference type="GO" id="GO:0005737">
    <property type="term" value="C:cytoplasm"/>
    <property type="evidence" value="ECO:0007669"/>
    <property type="project" value="UniProtKB-SubCell"/>
</dbReference>
<accession>A0AAV6FEM1</accession>
<evidence type="ECO:0000259" key="7">
    <source>
        <dbReference type="PROSITE" id="PS50898"/>
    </source>
</evidence>
<reference evidence="8" key="1">
    <citation type="submission" date="2020-10" db="EMBL/GenBank/DDBJ databases">
        <title>Chromosome-scale genome assembly of the Allis shad, Alosa alosa.</title>
        <authorList>
            <person name="Margot Z."/>
            <person name="Christophe K."/>
            <person name="Cabau C."/>
            <person name="Louis A."/>
            <person name="Berthelot C."/>
            <person name="Parey E."/>
            <person name="Roest Crollius H."/>
            <person name="Montfort J."/>
            <person name="Robinson-Rechavi M."/>
            <person name="Bucao C."/>
            <person name="Bouchez O."/>
            <person name="Gislard M."/>
            <person name="Lluch J."/>
            <person name="Milhes M."/>
            <person name="Lampietro C."/>
            <person name="Lopez Roques C."/>
            <person name="Donnadieu C."/>
            <person name="Braasch I."/>
            <person name="Desvignes T."/>
            <person name="Postlethwait J."/>
            <person name="Bobe J."/>
            <person name="Guiguen Y."/>
        </authorList>
    </citation>
    <scope>NUCLEOTIDE SEQUENCE</scope>
    <source>
        <strain evidence="8">M-15738</strain>
        <tissue evidence="8">Blood</tissue>
    </source>
</reference>
<feature type="compositionally biased region" description="Basic and acidic residues" evidence="5">
    <location>
        <begin position="511"/>
        <end position="528"/>
    </location>
</feature>
<protein>
    <recommendedName>
        <fullName evidence="10">Regulator of G-protein signaling 12</fullName>
    </recommendedName>
</protein>
<dbReference type="Proteomes" id="UP000823561">
    <property type="component" value="Chromosome 24"/>
</dbReference>
<keyword evidence="2" id="KW-0343">GTPase activation</keyword>
<feature type="domain" description="RBD" evidence="7">
    <location>
        <begin position="341"/>
        <end position="411"/>
    </location>
</feature>
<dbReference type="InterPro" id="IPR024066">
    <property type="entry name" value="RGS_subdom1/3"/>
</dbReference>
<dbReference type="FunFam" id="1.10.167.10:FF:000001">
    <property type="entry name" value="Putative regulator of g-protein signaling 12"/>
    <property type="match status" value="1"/>
</dbReference>
<dbReference type="GO" id="GO:0008277">
    <property type="term" value="P:regulation of G protein-coupled receptor signaling pathway"/>
    <property type="evidence" value="ECO:0007669"/>
    <property type="project" value="TreeGrafter"/>
</dbReference>
<dbReference type="InterPro" id="IPR003116">
    <property type="entry name" value="RBD_dom"/>
</dbReference>
<feature type="domain" description="RGS" evidence="6">
    <location>
        <begin position="110"/>
        <end position="173"/>
    </location>
</feature>
<dbReference type="PROSITE" id="PS50877">
    <property type="entry name" value="GOLOCO"/>
    <property type="match status" value="1"/>
</dbReference>
<feature type="compositionally biased region" description="Basic and acidic residues" evidence="5">
    <location>
        <begin position="231"/>
        <end position="264"/>
    </location>
</feature>
<dbReference type="SMART" id="SM00315">
    <property type="entry name" value="RGS"/>
    <property type="match status" value="1"/>
</dbReference>
<dbReference type="Pfam" id="PF16613">
    <property type="entry name" value="RGS12_us1"/>
    <property type="match status" value="1"/>
</dbReference>
<dbReference type="PANTHER" id="PTHR45945">
    <property type="entry name" value="REGULATOR OF G-PROTEIN SIGNALING LOCO"/>
    <property type="match status" value="1"/>
</dbReference>
<evidence type="ECO:0000256" key="4">
    <source>
        <dbReference type="ARBA" id="ARBA00022737"/>
    </source>
</evidence>
<dbReference type="Gene3D" id="3.10.20.90">
    <property type="entry name" value="Phosphatidylinositol 3-kinase Catalytic Subunit, Chain A, domain 1"/>
    <property type="match status" value="1"/>
</dbReference>
<dbReference type="InterPro" id="IPR029071">
    <property type="entry name" value="Ubiquitin-like_domsf"/>
</dbReference>
<dbReference type="AlphaFoldDB" id="A0AAV6FEM1"/>
<evidence type="ECO:0000313" key="8">
    <source>
        <dbReference type="EMBL" id="KAG5261243.1"/>
    </source>
</evidence>
<comment type="caution">
    <text evidence="8">The sequence shown here is derived from an EMBL/GenBank/DDBJ whole genome shotgun (WGS) entry which is preliminary data.</text>
</comment>
<dbReference type="SMART" id="SM00455">
    <property type="entry name" value="RBD"/>
    <property type="match status" value="2"/>
</dbReference>
<feature type="region of interest" description="Disordered" evidence="5">
    <location>
        <begin position="483"/>
        <end position="545"/>
    </location>
</feature>
<dbReference type="PROSITE" id="PS50898">
    <property type="entry name" value="RBD"/>
    <property type="match status" value="2"/>
</dbReference>
<feature type="region of interest" description="Disordered" evidence="5">
    <location>
        <begin position="217"/>
        <end position="326"/>
    </location>
</feature>
<feature type="compositionally biased region" description="Low complexity" evidence="5">
    <location>
        <begin position="587"/>
        <end position="597"/>
    </location>
</feature>
<evidence type="ECO:0000256" key="5">
    <source>
        <dbReference type="SAM" id="MobiDB-lite"/>
    </source>
</evidence>
<dbReference type="Pfam" id="PF02188">
    <property type="entry name" value="GoLoco"/>
    <property type="match status" value="1"/>
</dbReference>
<sequence>MYRQISGADVYRHGPCRRRVEAALQPRHGSRLPGWVETRSECGSMSLKKRFSLRRNQILDASAAASDSELRCADLQACGSESSLNSNGSLPGPQCHRRLAERRVASWAISFERLLQDPMGVRYFSEFLKKEFSEENLLFWQACEFFSQVPENDKKQLSQKAQEIYNSFLSSQASTPVNIDSQAQLADNVLNAPQPDMFKEPQLQECMLAEVEGRPLPDPYQVPCSPAPSKHSSDRSTHPTPRKDYKKTGRSHTDLRDEHSDRKKGNFFSWTARNRSFGKGPKKRDLGEYNYGNGRRESQGSLSSSTSQEMQSSSPGSKSESEYRNSVAVWDRRDDRERWPRQCSVSLPDGSCCCLLLQPGVPVRQLLLELCQRQQLNLAAVDLFLIGGEKPLVLDQDSITLCSRDLRLEKRTLFRLDLIPINRSVGLKAKPTKPVSEVLRPVVAKYGLRLGDLVARVSGETEILDLGVSISNLDGLRVVLEKADSSGKDKPPKTPKGHAPLLNNRTMSTPGDDRSSGKQLRNEEKNNNREPFTPDASGRKAKKTQIEEAEEFFELLSKAQSSRAEDQRGLLRKEDLVLPDFLRLDCSPSSSSSSSSVPAPPASSTPSSNKHGHPNGLGGSTTQRQHQHQQHSQNPEHGGTNGGVSVPRAGAPGDAGNGGGAADRDRDQPPFRAPLSPILSRGSGGSGRALEEEDAVADLTLVGEGDISSPNSTLLPPPPLSATLSSCFQDVGGNRSLPPPDYTPPPPCLLQRSAHGAGAGSSDESPGTKDRTNSTCSPASSHQGAPSPGPNTAAESQHESPSSDTAIGLEGVHLEEDPELSLSFEGYAAELRQCQSRMRNGSTTSTAITDPVHLLGNPASEEQATITAAAEEDTPVGGTYNATFV</sequence>
<evidence type="ECO:0000313" key="9">
    <source>
        <dbReference type="Proteomes" id="UP000823561"/>
    </source>
</evidence>
<dbReference type="SMART" id="SM00390">
    <property type="entry name" value="GoLoco"/>
    <property type="match status" value="1"/>
</dbReference>
<evidence type="ECO:0000256" key="3">
    <source>
        <dbReference type="ARBA" id="ARBA00022490"/>
    </source>
</evidence>
<dbReference type="InterPro" id="IPR046995">
    <property type="entry name" value="RGS10/12/14-like"/>
</dbReference>
<dbReference type="GO" id="GO:0005886">
    <property type="term" value="C:plasma membrane"/>
    <property type="evidence" value="ECO:0007669"/>
    <property type="project" value="TreeGrafter"/>
</dbReference>
<dbReference type="Gene3D" id="1.10.167.10">
    <property type="entry name" value="Regulator of G-protein Signalling 4, domain 2"/>
    <property type="match status" value="1"/>
</dbReference>
<dbReference type="InterPro" id="IPR016137">
    <property type="entry name" value="RGS"/>
</dbReference>
<keyword evidence="4" id="KW-0677">Repeat</keyword>
<feature type="domain" description="RBD" evidence="7">
    <location>
        <begin position="413"/>
        <end position="483"/>
    </location>
</feature>
<comment type="subcellular location">
    <subcellularLocation>
        <location evidence="1">Cytoplasm</location>
    </subcellularLocation>
</comment>
<keyword evidence="3" id="KW-0963">Cytoplasm</keyword>
<dbReference type="InterPro" id="IPR044926">
    <property type="entry name" value="RGS_subdomain_2"/>
</dbReference>
<evidence type="ECO:0000256" key="1">
    <source>
        <dbReference type="ARBA" id="ARBA00004496"/>
    </source>
</evidence>
<dbReference type="Pfam" id="PF00615">
    <property type="entry name" value="RGS"/>
    <property type="match status" value="1"/>
</dbReference>
<dbReference type="PROSITE" id="PS50132">
    <property type="entry name" value="RGS"/>
    <property type="match status" value="1"/>
</dbReference>
<dbReference type="InterPro" id="IPR036305">
    <property type="entry name" value="RGS_sf"/>
</dbReference>
<dbReference type="GO" id="GO:0005096">
    <property type="term" value="F:GTPase activator activity"/>
    <property type="evidence" value="ECO:0007669"/>
    <property type="project" value="UniProtKB-KW"/>
</dbReference>
<proteinExistence type="predicted"/>
<evidence type="ECO:0000256" key="2">
    <source>
        <dbReference type="ARBA" id="ARBA00022468"/>
    </source>
</evidence>
<dbReference type="EMBL" id="JADWDJ010000024">
    <property type="protein sequence ID" value="KAG5261243.1"/>
    <property type="molecule type" value="Genomic_DNA"/>
</dbReference>
<keyword evidence="9" id="KW-1185">Reference proteome</keyword>
<dbReference type="InterPro" id="IPR003109">
    <property type="entry name" value="GoLoco_motif"/>
</dbReference>
<dbReference type="Pfam" id="PF02196">
    <property type="entry name" value="RBD"/>
    <property type="match status" value="1"/>
</dbReference>
<dbReference type="GO" id="GO:0005634">
    <property type="term" value="C:nucleus"/>
    <property type="evidence" value="ECO:0007669"/>
    <property type="project" value="TreeGrafter"/>
</dbReference>
<dbReference type="SUPFAM" id="SSF48097">
    <property type="entry name" value="Regulator of G-protein signaling, RGS"/>
    <property type="match status" value="1"/>
</dbReference>
<feature type="compositionally biased region" description="Basic and acidic residues" evidence="5">
    <location>
        <begin position="483"/>
        <end position="492"/>
    </location>
</feature>
<feature type="compositionally biased region" description="Polar residues" evidence="5">
    <location>
        <begin position="773"/>
        <end position="784"/>
    </location>
</feature>
<dbReference type="Pfam" id="PF16612">
    <property type="entry name" value="RGS12_usC"/>
    <property type="match status" value="1"/>
</dbReference>
<feature type="compositionally biased region" description="Low complexity" evidence="5">
    <location>
        <begin position="299"/>
        <end position="318"/>
    </location>
</feature>
<evidence type="ECO:0000259" key="6">
    <source>
        <dbReference type="PROSITE" id="PS50132"/>
    </source>
</evidence>
<feature type="compositionally biased region" description="Polar residues" evidence="5">
    <location>
        <begin position="793"/>
        <end position="805"/>
    </location>
</feature>
<organism evidence="8 9">
    <name type="scientific">Alosa alosa</name>
    <name type="common">allis shad</name>
    <dbReference type="NCBI Taxonomy" id="278164"/>
    <lineage>
        <taxon>Eukaryota</taxon>
        <taxon>Metazoa</taxon>
        <taxon>Chordata</taxon>
        <taxon>Craniata</taxon>
        <taxon>Vertebrata</taxon>
        <taxon>Euteleostomi</taxon>
        <taxon>Actinopterygii</taxon>
        <taxon>Neopterygii</taxon>
        <taxon>Teleostei</taxon>
        <taxon>Clupei</taxon>
        <taxon>Clupeiformes</taxon>
        <taxon>Clupeoidei</taxon>
        <taxon>Clupeidae</taxon>
        <taxon>Alosa</taxon>
    </lineage>
</organism>